<evidence type="ECO:0008006" key="5">
    <source>
        <dbReference type="Google" id="ProtNLM"/>
    </source>
</evidence>
<reference evidence="1 3" key="1">
    <citation type="submission" date="2015-11" db="EMBL/GenBank/DDBJ databases">
        <title>Complete Genome Sequence of Kocuria flava strain HO-9041.</title>
        <authorList>
            <person name="Zhou M."/>
            <person name="Dai J."/>
        </authorList>
    </citation>
    <scope>NUCLEOTIDE SEQUENCE [LARGE SCALE GENOMIC DNA]</scope>
    <source>
        <strain evidence="1 3">HO-9041</strain>
    </source>
</reference>
<protein>
    <recommendedName>
        <fullName evidence="5">DUF4089 domain-containing protein</fullName>
    </recommendedName>
</protein>
<keyword evidence="4" id="KW-1185">Reference proteome</keyword>
<dbReference type="STRING" id="446860.AS188_08205"/>
<dbReference type="OrthoDB" id="9931172at2"/>
<evidence type="ECO:0000313" key="4">
    <source>
        <dbReference type="Proteomes" id="UP000321155"/>
    </source>
</evidence>
<gene>
    <name evidence="1" type="ORF">AS188_08205</name>
    <name evidence="2" type="ORF">KFL01_10680</name>
</gene>
<dbReference type="EMBL" id="CP013254">
    <property type="protein sequence ID" value="ALU39740.1"/>
    <property type="molecule type" value="Genomic_DNA"/>
</dbReference>
<evidence type="ECO:0000313" key="1">
    <source>
        <dbReference type="EMBL" id="ALU39740.1"/>
    </source>
</evidence>
<dbReference type="EMBL" id="BJZR01000021">
    <property type="protein sequence ID" value="GEO91762.1"/>
    <property type="molecule type" value="Genomic_DNA"/>
</dbReference>
<sequence length="60" mass="6450">MTVPENPQLWHEVAASTGLGIPPQQQESFRSLAGDVQALMATLRGTGLGETPPDFAFRVQ</sequence>
<dbReference type="KEGG" id="kfv:AS188_08205"/>
<evidence type="ECO:0000313" key="2">
    <source>
        <dbReference type="EMBL" id="GEO91762.1"/>
    </source>
</evidence>
<reference evidence="2 4" key="2">
    <citation type="submission" date="2019-07" db="EMBL/GenBank/DDBJ databases">
        <title>Whole genome shotgun sequence of Kocuria flava NBRC 107626.</title>
        <authorList>
            <person name="Hosoyama A."/>
            <person name="Uohara A."/>
            <person name="Ohji S."/>
            <person name="Ichikawa N."/>
        </authorList>
    </citation>
    <scope>NUCLEOTIDE SEQUENCE [LARGE SCALE GENOMIC DNA]</scope>
    <source>
        <strain evidence="2 4">NBRC 107626</strain>
    </source>
</reference>
<name>A0A0U3I8Q0_9MICC</name>
<evidence type="ECO:0000313" key="3">
    <source>
        <dbReference type="Proteomes" id="UP000057181"/>
    </source>
</evidence>
<dbReference type="AlphaFoldDB" id="A0A0U3I8Q0"/>
<dbReference type="Proteomes" id="UP000057181">
    <property type="component" value="Chromosome"/>
</dbReference>
<organism evidence="1 3">
    <name type="scientific">Kocuria flava</name>
    <dbReference type="NCBI Taxonomy" id="446860"/>
    <lineage>
        <taxon>Bacteria</taxon>
        <taxon>Bacillati</taxon>
        <taxon>Actinomycetota</taxon>
        <taxon>Actinomycetes</taxon>
        <taxon>Micrococcales</taxon>
        <taxon>Micrococcaceae</taxon>
        <taxon>Kocuria</taxon>
    </lineage>
</organism>
<dbReference type="RefSeq" id="WP_058858449.1">
    <property type="nucleotide sequence ID" value="NZ_BJZR01000021.1"/>
</dbReference>
<dbReference type="Proteomes" id="UP000321155">
    <property type="component" value="Unassembled WGS sequence"/>
</dbReference>
<accession>A0A0U3I8Q0</accession>
<proteinExistence type="predicted"/>